<dbReference type="AlphaFoldDB" id="A0A8J2KHH3"/>
<gene>
    <name evidence="1" type="ORF">AFUS01_LOCUS27588</name>
</gene>
<keyword evidence="2" id="KW-1185">Reference proteome</keyword>
<proteinExistence type="predicted"/>
<sequence length="38" mass="4373">RVRLLEDRLIQYRLFKAIQNAGGKNVRTFTPLQLAVSS</sequence>
<feature type="non-terminal residue" evidence="1">
    <location>
        <position position="1"/>
    </location>
</feature>
<dbReference type="EMBL" id="CAJVCH010384379">
    <property type="protein sequence ID" value="CAG7816998.1"/>
    <property type="molecule type" value="Genomic_DNA"/>
</dbReference>
<name>A0A8J2KHH3_9HEXA</name>
<dbReference type="Proteomes" id="UP000708208">
    <property type="component" value="Unassembled WGS sequence"/>
</dbReference>
<evidence type="ECO:0000313" key="1">
    <source>
        <dbReference type="EMBL" id="CAG7816998.1"/>
    </source>
</evidence>
<evidence type="ECO:0000313" key="2">
    <source>
        <dbReference type="Proteomes" id="UP000708208"/>
    </source>
</evidence>
<protein>
    <submittedName>
        <fullName evidence="1">Uncharacterized protein</fullName>
    </submittedName>
</protein>
<accession>A0A8J2KHH3</accession>
<reference evidence="1" key="1">
    <citation type="submission" date="2021-06" db="EMBL/GenBank/DDBJ databases">
        <authorList>
            <person name="Hodson N. C."/>
            <person name="Mongue J. A."/>
            <person name="Jaron S. K."/>
        </authorList>
    </citation>
    <scope>NUCLEOTIDE SEQUENCE</scope>
</reference>
<comment type="caution">
    <text evidence="1">The sequence shown here is derived from an EMBL/GenBank/DDBJ whole genome shotgun (WGS) entry which is preliminary data.</text>
</comment>
<organism evidence="1 2">
    <name type="scientific">Allacma fusca</name>
    <dbReference type="NCBI Taxonomy" id="39272"/>
    <lineage>
        <taxon>Eukaryota</taxon>
        <taxon>Metazoa</taxon>
        <taxon>Ecdysozoa</taxon>
        <taxon>Arthropoda</taxon>
        <taxon>Hexapoda</taxon>
        <taxon>Collembola</taxon>
        <taxon>Symphypleona</taxon>
        <taxon>Sminthuridae</taxon>
        <taxon>Allacma</taxon>
    </lineage>
</organism>